<evidence type="ECO:0000256" key="4">
    <source>
        <dbReference type="ARBA" id="ARBA00022614"/>
    </source>
</evidence>
<evidence type="ECO:0000256" key="14">
    <source>
        <dbReference type="SAM" id="SignalP"/>
    </source>
</evidence>
<dbReference type="SUPFAM" id="SSF52058">
    <property type="entry name" value="L domain-like"/>
    <property type="match status" value="2"/>
</dbReference>
<dbReference type="InterPro" id="IPR025875">
    <property type="entry name" value="Leu-rich_rpt_4"/>
</dbReference>
<feature type="domain" description="Disease resistance R13L4/SHOC-2-like LRR" evidence="16">
    <location>
        <begin position="119"/>
        <end position="260"/>
    </location>
</feature>
<keyword evidence="10 13" id="KW-0472">Membrane</keyword>
<evidence type="ECO:0000259" key="15">
    <source>
        <dbReference type="Pfam" id="PF08263"/>
    </source>
</evidence>
<evidence type="ECO:0000256" key="3">
    <source>
        <dbReference type="ARBA" id="ARBA00022475"/>
    </source>
</evidence>
<dbReference type="GO" id="GO:0009742">
    <property type="term" value="P:brassinosteroid mediated signaling pathway"/>
    <property type="evidence" value="ECO:0007669"/>
    <property type="project" value="UniProtKB-KW"/>
</dbReference>
<keyword evidence="11" id="KW-0675">Receptor</keyword>
<dbReference type="PROSITE" id="PS51450">
    <property type="entry name" value="LRR"/>
    <property type="match status" value="1"/>
</dbReference>
<dbReference type="FunFam" id="3.80.10.10:FF:000111">
    <property type="entry name" value="LRR receptor-like serine/threonine-protein kinase ERECTA"/>
    <property type="match status" value="1"/>
</dbReference>
<evidence type="ECO:0000313" key="17">
    <source>
        <dbReference type="EMBL" id="CAL4903267.1"/>
    </source>
</evidence>
<evidence type="ECO:0000256" key="6">
    <source>
        <dbReference type="ARBA" id="ARBA00022692"/>
    </source>
</evidence>
<keyword evidence="4" id="KW-0433">Leucine-rich repeat</keyword>
<name>A0ABC8W6K0_9POAL</name>
<evidence type="ECO:0000256" key="12">
    <source>
        <dbReference type="ARBA" id="ARBA00023180"/>
    </source>
</evidence>
<evidence type="ECO:0000313" key="18">
    <source>
        <dbReference type="Proteomes" id="UP001497457"/>
    </source>
</evidence>
<dbReference type="InterPro" id="IPR013210">
    <property type="entry name" value="LRR_N_plant-typ"/>
</dbReference>
<keyword evidence="9 13" id="KW-1133">Transmembrane helix</keyword>
<evidence type="ECO:0000256" key="13">
    <source>
        <dbReference type="SAM" id="Phobius"/>
    </source>
</evidence>
<reference evidence="17 18" key="2">
    <citation type="submission" date="2024-10" db="EMBL/GenBank/DDBJ databases">
        <authorList>
            <person name="Ryan C."/>
        </authorList>
    </citation>
    <scope>NUCLEOTIDE SEQUENCE [LARGE SCALE GENOMIC DNA]</scope>
</reference>
<dbReference type="FunFam" id="3.80.10.10:FF:000649">
    <property type="entry name" value="Leucine Rich Repeat family protein"/>
    <property type="match status" value="1"/>
</dbReference>
<feature type="domain" description="Leucine-rich repeat-containing N-terminal plant-type" evidence="15">
    <location>
        <begin position="43"/>
        <end position="79"/>
    </location>
</feature>
<dbReference type="Pfam" id="PF23598">
    <property type="entry name" value="LRR_14"/>
    <property type="match status" value="1"/>
</dbReference>
<feature type="signal peptide" evidence="14">
    <location>
        <begin position="1"/>
        <end position="31"/>
    </location>
</feature>
<keyword evidence="8" id="KW-0677">Repeat</keyword>
<dbReference type="PRINTS" id="PR00019">
    <property type="entry name" value="LEURICHRPT"/>
</dbReference>
<dbReference type="GO" id="GO:0005886">
    <property type="term" value="C:plasma membrane"/>
    <property type="evidence" value="ECO:0007669"/>
    <property type="project" value="UniProtKB-SubCell"/>
</dbReference>
<keyword evidence="6 13" id="KW-0812">Transmembrane</keyword>
<keyword evidence="7 14" id="KW-0732">Signal</keyword>
<evidence type="ECO:0000256" key="7">
    <source>
        <dbReference type="ARBA" id="ARBA00022729"/>
    </source>
</evidence>
<dbReference type="InterPro" id="IPR001611">
    <property type="entry name" value="Leu-rich_rpt"/>
</dbReference>
<keyword evidence="12" id="KW-0325">Glycoprotein</keyword>
<evidence type="ECO:0000256" key="11">
    <source>
        <dbReference type="ARBA" id="ARBA00023170"/>
    </source>
</evidence>
<dbReference type="InterPro" id="IPR003591">
    <property type="entry name" value="Leu-rich_rpt_typical-subtyp"/>
</dbReference>
<reference evidence="18" key="1">
    <citation type="submission" date="2024-06" db="EMBL/GenBank/DDBJ databases">
        <authorList>
            <person name="Ryan C."/>
        </authorList>
    </citation>
    <scope>NUCLEOTIDE SEQUENCE [LARGE SCALE GENOMIC DNA]</scope>
</reference>
<accession>A0ABC8W6K0</accession>
<evidence type="ECO:0000256" key="5">
    <source>
        <dbReference type="ARBA" id="ARBA00022626"/>
    </source>
</evidence>
<dbReference type="Pfam" id="PF12799">
    <property type="entry name" value="LRR_4"/>
    <property type="match status" value="1"/>
</dbReference>
<dbReference type="FunFam" id="3.80.10.10:FF:001347">
    <property type="entry name" value="LRR receptor-like serine/threonine-protein kinase GSO2"/>
    <property type="match status" value="1"/>
</dbReference>
<keyword evidence="18" id="KW-1185">Reference proteome</keyword>
<dbReference type="AlphaFoldDB" id="A0ABC8W6K0"/>
<dbReference type="Gene3D" id="3.80.10.10">
    <property type="entry name" value="Ribonuclease Inhibitor"/>
    <property type="match status" value="4"/>
</dbReference>
<gene>
    <name evidence="17" type="ORF">URODEC1_LOCUS10434</name>
</gene>
<dbReference type="EMBL" id="OZ075121">
    <property type="protein sequence ID" value="CAL4903267.1"/>
    <property type="molecule type" value="Genomic_DNA"/>
</dbReference>
<evidence type="ECO:0000256" key="9">
    <source>
        <dbReference type="ARBA" id="ARBA00022989"/>
    </source>
</evidence>
<dbReference type="SUPFAM" id="SSF52047">
    <property type="entry name" value="RNI-like"/>
    <property type="match status" value="1"/>
</dbReference>
<dbReference type="Pfam" id="PF08263">
    <property type="entry name" value="LRRNT_2"/>
    <property type="match status" value="1"/>
</dbReference>
<dbReference type="InterPro" id="IPR046956">
    <property type="entry name" value="RLP23-like"/>
</dbReference>
<evidence type="ECO:0008006" key="19">
    <source>
        <dbReference type="Google" id="ProtNLM"/>
    </source>
</evidence>
<dbReference type="InterPro" id="IPR055414">
    <property type="entry name" value="LRR_R13L4/SHOC2-like"/>
</dbReference>
<dbReference type="PANTHER" id="PTHR48063:SF108">
    <property type="entry name" value="LEUCINE-RICH REPEAT-CONTAINING N-TERMINAL PLANT-TYPE DOMAIN-CONTAINING PROTEIN"/>
    <property type="match status" value="1"/>
</dbReference>
<dbReference type="PANTHER" id="PTHR48063">
    <property type="entry name" value="LRR RECEPTOR-LIKE KINASE"/>
    <property type="match status" value="1"/>
</dbReference>
<feature type="transmembrane region" description="Helical" evidence="13">
    <location>
        <begin position="935"/>
        <end position="954"/>
    </location>
</feature>
<dbReference type="Pfam" id="PF13855">
    <property type="entry name" value="LRR_8"/>
    <property type="match status" value="1"/>
</dbReference>
<dbReference type="FunFam" id="3.80.10.10:FF:000041">
    <property type="entry name" value="LRR receptor-like serine/threonine-protein kinase ERECTA"/>
    <property type="match status" value="1"/>
</dbReference>
<evidence type="ECO:0000256" key="10">
    <source>
        <dbReference type="ARBA" id="ARBA00023136"/>
    </source>
</evidence>
<evidence type="ECO:0000256" key="2">
    <source>
        <dbReference type="ARBA" id="ARBA00009592"/>
    </source>
</evidence>
<comment type="subcellular location">
    <subcellularLocation>
        <location evidence="1">Cell membrane</location>
        <topology evidence="1">Single-pass type I membrane protein</topology>
    </subcellularLocation>
</comment>
<evidence type="ECO:0000259" key="16">
    <source>
        <dbReference type="Pfam" id="PF23598"/>
    </source>
</evidence>
<organism evidence="17 18">
    <name type="scientific">Urochloa decumbens</name>
    <dbReference type="NCBI Taxonomy" id="240449"/>
    <lineage>
        <taxon>Eukaryota</taxon>
        <taxon>Viridiplantae</taxon>
        <taxon>Streptophyta</taxon>
        <taxon>Embryophyta</taxon>
        <taxon>Tracheophyta</taxon>
        <taxon>Spermatophyta</taxon>
        <taxon>Magnoliopsida</taxon>
        <taxon>Liliopsida</taxon>
        <taxon>Poales</taxon>
        <taxon>Poaceae</taxon>
        <taxon>PACMAD clade</taxon>
        <taxon>Panicoideae</taxon>
        <taxon>Panicodae</taxon>
        <taxon>Paniceae</taxon>
        <taxon>Melinidinae</taxon>
        <taxon>Urochloa</taxon>
    </lineage>
</organism>
<feature type="chain" id="PRO_5044821628" description="Leucine-rich repeat-containing N-terminal plant-type domain-containing protein" evidence="14">
    <location>
        <begin position="32"/>
        <end position="991"/>
    </location>
</feature>
<evidence type="ECO:0000256" key="8">
    <source>
        <dbReference type="ARBA" id="ARBA00022737"/>
    </source>
</evidence>
<proteinExistence type="inferred from homology"/>
<evidence type="ECO:0000256" key="1">
    <source>
        <dbReference type="ARBA" id="ARBA00004251"/>
    </source>
</evidence>
<dbReference type="SMART" id="SM00369">
    <property type="entry name" value="LRR_TYP"/>
    <property type="match status" value="10"/>
</dbReference>
<keyword evidence="5" id="KW-1070">Brassinosteroid signaling pathway</keyword>
<dbReference type="Pfam" id="PF00560">
    <property type="entry name" value="LRR_1"/>
    <property type="match status" value="7"/>
</dbReference>
<keyword evidence="3" id="KW-1003">Cell membrane</keyword>
<dbReference type="Proteomes" id="UP001497457">
    <property type="component" value="Chromosome 11b"/>
</dbReference>
<comment type="similarity">
    <text evidence="2">Belongs to the RLP family.</text>
</comment>
<sequence>MAATPGSSFHHHGAAAMCLLLFFLAPSVVSSAEMSFNGSCIAGERDALLSFKAGITRDPTRRLRSWRGQDCCRWYGVRCRASTGHVVKINLRNHFFARDFFDNFIGNDHVHWLRGQISSSLLALRHLKHLDLSGNDLGGHKPVPEFVGSLGSLKYLNLSYMNFSGRVPPQLGNLTRLVYLDIGVDYFFNAYSSSSDISWLSGLHSLEHLDMSGVDLSAAVDWVHSVNALPNLRVLYLYLCGLNSSIPSHLHHNLTVLEQLDLSQNPFGIPAAPNWYWDITSLKSLDISYCELAGPFPDDLGNLTKLEVLSMRGNNMEGMIPSTLRKLCSLQMVDLGYNNIGGDVTVLIERLPKCSWNSLQELYLEGSNITGTILKPVANLTALNSLYISNNHLSGSVPVDIGTMENLTYLYIGNNSLSGVISEDHFSALTNLKEIDLSHTNLQVLVDSDWEPPFNLDVAHFSSCHLGPHIPNWLRWQPSISLLEISDTGLSGTIPDWFWSTFSNATHLDLSYNQITGELPYNLEFMSVLEFFLQSNHLTGSVPYLLPRSIELLDISKNSLNGQLPPNFGAPKLQVVILFSNCITGTIPESICRWPQLQTLDLSNNLLTRGLPDCEKHELKQWNPSSNNSSWVNSSNPYSLEIRTLLLNNNSLSGAFPLFLKQCQNLKFLDLTQNKFSGKLPAWISEDMPNLVMLRLRSNNFSGHIPFEIMRHFSLRILDLANNSFSGVVPQSVVNLTALTTPVVASNPMDNPFEEDYENEGTFFELGMSNDSLSLVIKGQVLDYRENAIFFMSIDMSCNRLVGKIPEEMGSLLGLINLNLSSNFLCGNIPYKIGSMQSLESLDLSNNQLSGEIPCRLSNLTSLSYLNLSYNNLSGRIPSGHQLDTLKTDDPASMYIGNPGLCGHPLPKVCPGDERAPDGPVMWHEDDNTRMDFQLGLTVGFLAGLWIIFCGLLFNKTWRYAYFNLFDRLYDKLHVFSVLTWQQWIKNTGTN</sequence>
<dbReference type="InterPro" id="IPR032675">
    <property type="entry name" value="LRR_dom_sf"/>
</dbReference>
<protein>
    <recommendedName>
        <fullName evidence="19">Leucine-rich repeat-containing N-terminal plant-type domain-containing protein</fullName>
    </recommendedName>
</protein>